<dbReference type="EMBL" id="AP021881">
    <property type="protein sequence ID" value="BBP00594.1"/>
    <property type="molecule type" value="Genomic_DNA"/>
</dbReference>
<dbReference type="AlphaFoldDB" id="A0A809RIC4"/>
<evidence type="ECO:0000313" key="1">
    <source>
        <dbReference type="EMBL" id="BBP00594.1"/>
    </source>
</evidence>
<gene>
    <name evidence="1" type="ORF">SFSGTM_13020</name>
</gene>
<protein>
    <submittedName>
        <fullName evidence="1">Uncharacterized protein</fullName>
    </submittedName>
</protein>
<name>A0A809RIC4_9PROT</name>
<accession>A0A809RIC4</accession>
<evidence type="ECO:0000313" key="2">
    <source>
        <dbReference type="Proteomes" id="UP000463939"/>
    </source>
</evidence>
<sequence>MLLYVNAKQLGTGHILESEDSMAYSSEMESLIDLLVDIAIADINNQNSGADTCNEQQYTQDTQMKSSELLQSMIKSEEQGNTQ</sequence>
<proteinExistence type="predicted"/>
<reference evidence="2" key="1">
    <citation type="submission" date="2019-11" db="EMBL/GenBank/DDBJ databases">
        <title>Isolation and characterization of a novel species in the genus Sulfuriferula.</title>
        <authorList>
            <person name="Mochizuki J."/>
            <person name="Kojima H."/>
            <person name="Fukui M."/>
        </authorList>
    </citation>
    <scope>NUCLEOTIDE SEQUENCE [LARGE SCALE GENOMIC DNA]</scope>
    <source>
        <strain evidence="2">SGTM</strain>
    </source>
</reference>
<dbReference type="Proteomes" id="UP000463939">
    <property type="component" value="Chromosome"/>
</dbReference>
<dbReference type="KEGG" id="sniv:SFSGTM_13020"/>
<keyword evidence="2" id="KW-1185">Reference proteome</keyword>
<organism evidence="1 2">
    <name type="scientific">Sulfuriferula nivalis</name>
    <dbReference type="NCBI Taxonomy" id="2675298"/>
    <lineage>
        <taxon>Bacteria</taxon>
        <taxon>Pseudomonadati</taxon>
        <taxon>Pseudomonadota</taxon>
        <taxon>Betaproteobacteria</taxon>
        <taxon>Nitrosomonadales</taxon>
        <taxon>Sulfuricellaceae</taxon>
        <taxon>Sulfuriferula</taxon>
    </lineage>
</organism>